<proteinExistence type="predicted"/>
<comment type="caution">
    <text evidence="2">The sequence shown here is derived from an EMBL/GenBank/DDBJ whole genome shotgun (WGS) entry which is preliminary data.</text>
</comment>
<protein>
    <submittedName>
        <fullName evidence="2">Uncharacterized protein</fullName>
    </submittedName>
</protein>
<feature type="non-terminal residue" evidence="2">
    <location>
        <position position="1"/>
    </location>
</feature>
<sequence length="766" mass="87097">MAPSLPLPSGQTLHHSPASSPPPDLHHTPESPEPHTSNMSSVEGESLSIASALALESNKPTEAGFPFLSLPPEIRNMIYHYIFTPVRDETCWTIYADIKASVVKGFRRKCRYEKRAHDTCLAEYKAEKGLHSVFGIANNYTHSAIILTCRTVFGEAMPIALSHMHIYLSTYFTDTDSKAFEKFLANMRHSQGAYLSKLEYTYLVDYAANDPSRFVQCINRSDVRIGYLRFHECLTAHDASNPYCDPVKDFVIILDGLKHQPARVEWTDCFGYTSHPSWLESRRAEFNMAIQAWHKKLAMSNTANLNTQPPLPRDFLPHKNIPSNKVLSTSIRVYQLSRTGVREAFEAEGSKGGSVTLSTVQSLSNMLIIYGLVFYSTLSSTSELGGFPAGYIQLGADFVRISYLLKLEHEDERRRPSVSFLDLPRELREMIYRYVPNNTGAFTYNTYTERTKPHWSPLSVGECREGVTFDDKHGNPGVAFGTGQYRFAILLTCRTIYSEALPAVYEATPLGIWRPMYDYGGINKYPNFITKVFDSLPKPANKYISIFQIQGELWHNNMTHLLNGAIKDLPSLRILEIGLDPYYEASQRKHWFDDRKILRQSWPAIATLHLVVQRLDRINMTVSPPMDKVHIVSFNHAGGVWLSGPAYEKFLWLHLQLLVLRSELTIYGALLSRNAKAGMEYFMDKWLERQDMFGIFQGGKLVDRCIAGTARFELEDQKDWIREVTGRIVEVDEGQRTVSVLSAREAETKWCNMTYISSPRGLMVPQ</sequence>
<feature type="region of interest" description="Disordered" evidence="1">
    <location>
        <begin position="1"/>
        <end position="43"/>
    </location>
</feature>
<reference evidence="2" key="2">
    <citation type="submission" date="2021-08" db="EMBL/GenBank/DDBJ databases">
        <authorList>
            <person name="Gostincar C."/>
            <person name="Sun X."/>
            <person name="Song Z."/>
            <person name="Gunde-Cimerman N."/>
        </authorList>
    </citation>
    <scope>NUCLEOTIDE SEQUENCE</scope>
    <source>
        <strain evidence="2">EXF-9911</strain>
    </source>
</reference>
<evidence type="ECO:0000256" key="1">
    <source>
        <dbReference type="SAM" id="MobiDB-lite"/>
    </source>
</evidence>
<evidence type="ECO:0000313" key="2">
    <source>
        <dbReference type="EMBL" id="KAG9694498.1"/>
    </source>
</evidence>
<dbReference type="AlphaFoldDB" id="A0A9P8EMS9"/>
<reference evidence="2" key="1">
    <citation type="journal article" date="2021" name="J Fungi (Basel)">
        <title>Virulence traits and population genomics of the black yeast Aureobasidium melanogenum.</title>
        <authorList>
            <person name="Cernosa A."/>
            <person name="Sun X."/>
            <person name="Gostincar C."/>
            <person name="Fang C."/>
            <person name="Gunde-Cimerman N."/>
            <person name="Song Z."/>
        </authorList>
    </citation>
    <scope>NUCLEOTIDE SEQUENCE</scope>
    <source>
        <strain evidence="2">EXF-9911</strain>
    </source>
</reference>
<organism evidence="2 3">
    <name type="scientific">Aureobasidium melanogenum</name>
    <name type="common">Aureobasidium pullulans var. melanogenum</name>
    <dbReference type="NCBI Taxonomy" id="46634"/>
    <lineage>
        <taxon>Eukaryota</taxon>
        <taxon>Fungi</taxon>
        <taxon>Dikarya</taxon>
        <taxon>Ascomycota</taxon>
        <taxon>Pezizomycotina</taxon>
        <taxon>Dothideomycetes</taxon>
        <taxon>Dothideomycetidae</taxon>
        <taxon>Dothideales</taxon>
        <taxon>Saccotheciaceae</taxon>
        <taxon>Aureobasidium</taxon>
    </lineage>
</organism>
<dbReference type="EMBL" id="JAHFXF010000160">
    <property type="protein sequence ID" value="KAG9694498.1"/>
    <property type="molecule type" value="Genomic_DNA"/>
</dbReference>
<dbReference type="PANTHER" id="PTHR38790">
    <property type="entry name" value="2EXR DOMAIN-CONTAINING PROTEIN-RELATED"/>
    <property type="match status" value="1"/>
</dbReference>
<accession>A0A9P8EMS9</accession>
<evidence type="ECO:0000313" key="3">
    <source>
        <dbReference type="Proteomes" id="UP000779574"/>
    </source>
</evidence>
<gene>
    <name evidence="2" type="ORF">KCU76_g5191</name>
</gene>
<dbReference type="OrthoDB" id="62952at2759"/>
<feature type="compositionally biased region" description="Basic and acidic residues" evidence="1">
    <location>
        <begin position="24"/>
        <end position="33"/>
    </location>
</feature>
<name>A0A9P8EMS9_AURME</name>
<dbReference type="Proteomes" id="UP000779574">
    <property type="component" value="Unassembled WGS sequence"/>
</dbReference>
<feature type="compositionally biased region" description="Polar residues" evidence="1">
    <location>
        <begin position="9"/>
        <end position="18"/>
    </location>
</feature>